<reference evidence="2 3" key="1">
    <citation type="journal article" date="2014" name="BMC Vet. Res.">
        <title>First report of Corynebacterium pseudotuberculosis from caseous lymphadenitis lesions in Black Alentejano pig (Sus scrofa domesticus).</title>
        <authorList>
            <person name="Oliveira M."/>
            <person name="Barroco C."/>
            <person name="Mottola C."/>
            <person name="Santos R."/>
            <person name="Lemsaddek A."/>
            <person name="Tavares L."/>
            <person name="Semedo-Lemsaddek T."/>
        </authorList>
    </citation>
    <scope>NUCLEOTIDE SEQUENCE [LARGE SCALE GENOMIC DNA]</scope>
    <source>
        <strain evidence="2 3">PO100/5</strain>
    </source>
</reference>
<dbReference type="OrthoDB" id="1099523at2"/>
<dbReference type="PANTHER" id="PTHR21666:SF270">
    <property type="entry name" value="MUREIN HYDROLASE ACTIVATOR ENVC"/>
    <property type="match status" value="1"/>
</dbReference>
<proteinExistence type="predicted"/>
<organism evidence="2 3">
    <name type="scientific">Corynebacterium silvaticum</name>
    <dbReference type="NCBI Taxonomy" id="2320431"/>
    <lineage>
        <taxon>Bacteria</taxon>
        <taxon>Bacillati</taxon>
        <taxon>Actinomycetota</taxon>
        <taxon>Actinomycetes</taxon>
        <taxon>Mycobacteriales</taxon>
        <taxon>Corynebacteriaceae</taxon>
        <taxon>Corynebacterium</taxon>
    </lineage>
</organism>
<reference evidence="2 3" key="3">
    <citation type="journal article" date="2020" name="Int. J. Syst. Evol. Microbiol.">
        <title>Corynebacterium silvaticum sp. nov., a unique group of NTTB corynebacteria in wild boar and roe deer.</title>
        <authorList>
            <person name="Dangel A."/>
            <person name="Berger A."/>
            <person name="Rau J."/>
            <person name="Eisenberg T."/>
            <person name="Kampfer P."/>
            <person name="Margos G."/>
            <person name="Contzen M."/>
            <person name="Busse H.J."/>
            <person name="Konrad R."/>
            <person name="Peters M."/>
            <person name="Sting R."/>
            <person name="Sing A."/>
        </authorList>
    </citation>
    <scope>NUCLEOTIDE SEQUENCE [LARGE SCALE GENOMIC DNA]</scope>
    <source>
        <strain evidence="2 3">PO100/5</strain>
    </source>
</reference>
<evidence type="ECO:0000259" key="1">
    <source>
        <dbReference type="Pfam" id="PF01551"/>
    </source>
</evidence>
<dbReference type="GeneID" id="75007432"/>
<evidence type="ECO:0000313" key="3">
    <source>
        <dbReference type="Proteomes" id="UP000195652"/>
    </source>
</evidence>
<dbReference type="AlphaFoldDB" id="A0A7Y4P7Q6"/>
<dbReference type="InterPro" id="IPR016047">
    <property type="entry name" value="M23ase_b-sheet_dom"/>
</dbReference>
<sequence length="237" mass="24884">MQQTQHVVSGKHRKQTSQAKGRVAFVALATGAVSTAGATGAALAHTTSHNDTADFKLTADASAKVGDSAPQILAIQEFKPNTNLSDQLTKAINYNEERALADEEARKPKIVVHTPAVGTLTSPYGMRWGTLHAGIDIANAMHTPIYSIMDGVVIDAGPASGYGQWVRVRHDDGTVTVYGHVETINVFTGQTVAAGDQIAGMGNRGFSTGVHLHFEVHPGGGAAVDPVPWLNEKGISV</sequence>
<dbReference type="InterPro" id="IPR011055">
    <property type="entry name" value="Dup_hybrid_motif"/>
</dbReference>
<gene>
    <name evidence="2" type="ORF">CBE74_04010</name>
</gene>
<protein>
    <submittedName>
        <fullName evidence="2">M23 family metallopeptidase</fullName>
    </submittedName>
</protein>
<dbReference type="SUPFAM" id="SSF51261">
    <property type="entry name" value="Duplicated hybrid motif"/>
    <property type="match status" value="1"/>
</dbReference>
<reference evidence="2 3" key="4">
    <citation type="journal article" date="2020" name="PLoS ONE">
        <title>Taxonomic classification of strain PO100/5 shows a broader geographic distribution and genetic markers of the recently described Corynebacterium silvaticum.</title>
        <authorList>
            <person name="Viana M.V.C."/>
            <person name="Profeta R."/>
            <person name="da Silva A.L."/>
            <person name="Hurtado R."/>
            <person name="Cerqueira J.C."/>
            <person name="Ribeiro B.F.S."/>
            <person name="Almeida M.O."/>
            <person name="Morais-Rodrigues F."/>
            <person name="Soares S.C."/>
            <person name="Oliveira M."/>
            <person name="Tavares L."/>
            <person name="Figueiredo H."/>
            <person name="Wattam A.R."/>
            <person name="Barh D."/>
            <person name="Ghosh P."/>
            <person name="Silva A."/>
            <person name="Azevedo V."/>
        </authorList>
    </citation>
    <scope>NUCLEOTIDE SEQUENCE [LARGE SCALE GENOMIC DNA]</scope>
    <source>
        <strain evidence="2 3">PO100/5</strain>
    </source>
</reference>
<reference evidence="2 3" key="2">
    <citation type="journal article" date="2020" name="Antonie Van Leeuwenhoek">
        <title>Phylogenomic characterisation of a novel corynebacterial species pathogenic to animals.</title>
        <authorList>
            <person name="Moller J."/>
            <person name="Musella L."/>
            <person name="Melnikov V."/>
            <person name="Geissdorfer W."/>
            <person name="Burkovski A."/>
            <person name="Sangal V."/>
        </authorList>
    </citation>
    <scope>NUCLEOTIDE SEQUENCE [LARGE SCALE GENOMIC DNA]</scope>
    <source>
        <strain evidence="2 3">PO100/5</strain>
    </source>
</reference>
<dbReference type="CDD" id="cd12797">
    <property type="entry name" value="M23_peptidase"/>
    <property type="match status" value="1"/>
</dbReference>
<keyword evidence="3" id="KW-1185">Reference proteome</keyword>
<dbReference type="InterPro" id="IPR050570">
    <property type="entry name" value="Cell_wall_metabolism_enzyme"/>
</dbReference>
<dbReference type="RefSeq" id="WP_087453634.1">
    <property type="nucleotide sequence ID" value="NZ_CP021417.2"/>
</dbReference>
<dbReference type="EMBL" id="CP021417">
    <property type="protein sequence ID" value="ARU45799.1"/>
    <property type="molecule type" value="Genomic_DNA"/>
</dbReference>
<dbReference type="Proteomes" id="UP000195652">
    <property type="component" value="Chromosome"/>
</dbReference>
<evidence type="ECO:0000313" key="2">
    <source>
        <dbReference type="EMBL" id="ARU45799.1"/>
    </source>
</evidence>
<dbReference type="GO" id="GO:0004222">
    <property type="term" value="F:metalloendopeptidase activity"/>
    <property type="evidence" value="ECO:0007669"/>
    <property type="project" value="TreeGrafter"/>
</dbReference>
<feature type="domain" description="M23ase beta-sheet core" evidence="1">
    <location>
        <begin position="131"/>
        <end position="226"/>
    </location>
</feature>
<dbReference type="KEGG" id="csil:CBE74_04010"/>
<accession>A0A7Y4P7Q6</accession>
<name>A0A7Y4P7Q6_9CORY</name>
<dbReference type="Gene3D" id="2.70.70.10">
    <property type="entry name" value="Glucose Permease (Domain IIA)"/>
    <property type="match status" value="1"/>
</dbReference>
<dbReference type="PANTHER" id="PTHR21666">
    <property type="entry name" value="PEPTIDASE-RELATED"/>
    <property type="match status" value="1"/>
</dbReference>
<dbReference type="Pfam" id="PF01551">
    <property type="entry name" value="Peptidase_M23"/>
    <property type="match status" value="1"/>
</dbReference>